<dbReference type="SUPFAM" id="SSF53098">
    <property type="entry name" value="Ribonuclease H-like"/>
    <property type="match status" value="1"/>
</dbReference>
<feature type="region of interest" description="Disordered" evidence="10">
    <location>
        <begin position="291"/>
        <end position="386"/>
    </location>
</feature>
<dbReference type="PANTHER" id="PTHR12801">
    <property type="entry name" value="RNA EXONUCLEASE REXO1 / RECO3 FAMILY MEMBER-RELATED"/>
    <property type="match status" value="1"/>
</dbReference>
<accession>A0A166IN46</accession>
<dbReference type="Pfam" id="PF00929">
    <property type="entry name" value="RNase_T"/>
    <property type="match status" value="1"/>
</dbReference>
<dbReference type="SMART" id="SM00479">
    <property type="entry name" value="EXOIII"/>
    <property type="match status" value="1"/>
</dbReference>
<organism evidence="12 13">
    <name type="scientific">Athelia psychrophila</name>
    <dbReference type="NCBI Taxonomy" id="1759441"/>
    <lineage>
        <taxon>Eukaryota</taxon>
        <taxon>Fungi</taxon>
        <taxon>Dikarya</taxon>
        <taxon>Basidiomycota</taxon>
        <taxon>Agaricomycotina</taxon>
        <taxon>Agaricomycetes</taxon>
        <taxon>Agaricomycetidae</taxon>
        <taxon>Atheliales</taxon>
        <taxon>Atheliaceae</taxon>
        <taxon>Athelia</taxon>
    </lineage>
</organism>
<dbReference type="InterPro" id="IPR013520">
    <property type="entry name" value="Ribonucl_H"/>
</dbReference>
<sequence length="386" mass="41086">MPGSSSKAAGSSSKSKVASSNWLALKKKLPAASAENTSRGEGGRPRKKRKIQDNHEPTPSTSSTKLVPEPADFPRHTAGALHHPVNDDGQVEIDLDTPEKKNGESVAHLRKMVLGKMEYTSTQEIPGKFLALDCEMVGVGPEGAESSLARVSLVNYHGAVQLDAFVAQRERVTDYRTQWSGIRASDMSRAQPFEDVQAKVAKLLEGRVLVGHAVHNDLKVLMLGHPRGMTRDTQYHAGKARMLGTNRPALRNLVKAEVGVAIQEGEHSSVIDARATMALYRLHRKEWDKGFSFSQPSSSTSHLSSKKRAHSEDPDESSNEAPAEEFPGGGRKGVSSGLGAIVRHKGGKGKGAAAGGGGGEKKKWWTELSGGTGAGGGGGKKGSIRL</sequence>
<dbReference type="PANTHER" id="PTHR12801:SF45">
    <property type="entry name" value="RNA EXONUCLEASE 4"/>
    <property type="match status" value="1"/>
</dbReference>
<comment type="similarity">
    <text evidence="2">Belongs to the REXO4 family.</text>
</comment>
<feature type="compositionally biased region" description="Low complexity" evidence="10">
    <location>
        <begin position="1"/>
        <end position="24"/>
    </location>
</feature>
<evidence type="ECO:0000256" key="9">
    <source>
        <dbReference type="ARBA" id="ARBA00025599"/>
    </source>
</evidence>
<feature type="domain" description="Exonuclease" evidence="11">
    <location>
        <begin position="128"/>
        <end position="289"/>
    </location>
</feature>
<evidence type="ECO:0000256" key="6">
    <source>
        <dbReference type="ARBA" id="ARBA00022801"/>
    </source>
</evidence>
<dbReference type="InterPro" id="IPR012337">
    <property type="entry name" value="RNaseH-like_sf"/>
</dbReference>
<evidence type="ECO:0000256" key="7">
    <source>
        <dbReference type="ARBA" id="ARBA00022839"/>
    </source>
</evidence>
<keyword evidence="13" id="KW-1185">Reference proteome</keyword>
<dbReference type="EMBL" id="KV417558">
    <property type="protein sequence ID" value="KZP20010.1"/>
    <property type="molecule type" value="Genomic_DNA"/>
</dbReference>
<evidence type="ECO:0000256" key="1">
    <source>
        <dbReference type="ARBA" id="ARBA00004123"/>
    </source>
</evidence>
<evidence type="ECO:0000256" key="5">
    <source>
        <dbReference type="ARBA" id="ARBA00022722"/>
    </source>
</evidence>
<evidence type="ECO:0000256" key="3">
    <source>
        <dbReference type="ARBA" id="ARBA00016937"/>
    </source>
</evidence>
<dbReference type="InterPro" id="IPR036397">
    <property type="entry name" value="RNaseH_sf"/>
</dbReference>
<name>A0A166IN46_9AGAM</name>
<dbReference type="FunFam" id="3.30.420.10:FF:000007">
    <property type="entry name" value="Interferon-stimulated exonuclease gene 20"/>
    <property type="match status" value="1"/>
</dbReference>
<dbReference type="Gene3D" id="3.30.420.10">
    <property type="entry name" value="Ribonuclease H-like superfamily/Ribonuclease H"/>
    <property type="match status" value="1"/>
</dbReference>
<dbReference type="InterPro" id="IPR037431">
    <property type="entry name" value="REX4_DEDDh_dom"/>
</dbReference>
<keyword evidence="6" id="KW-0378">Hydrolase</keyword>
<dbReference type="AlphaFoldDB" id="A0A166IN46"/>
<keyword evidence="5" id="KW-0540">Nuclease</keyword>
<feature type="compositionally biased region" description="Low complexity" evidence="10">
    <location>
        <begin position="292"/>
        <end position="303"/>
    </location>
</feature>
<comment type="subcellular location">
    <subcellularLocation>
        <location evidence="1">Nucleus</location>
    </subcellularLocation>
</comment>
<dbReference type="Proteomes" id="UP000076532">
    <property type="component" value="Unassembled WGS sequence"/>
</dbReference>
<evidence type="ECO:0000256" key="8">
    <source>
        <dbReference type="ARBA" id="ARBA00023242"/>
    </source>
</evidence>
<keyword evidence="4" id="KW-0698">rRNA processing</keyword>
<feature type="region of interest" description="Disordered" evidence="10">
    <location>
        <begin position="1"/>
        <end position="103"/>
    </location>
</feature>
<comment type="function">
    <text evidence="9">Exoribonuclease involved in ribosome biosynthesis. Involved in the processing of ITS1, the internal transcribed spacer localized between the 18S and 5.8S rRNAs.</text>
</comment>
<dbReference type="GO" id="GO:0008408">
    <property type="term" value="F:3'-5' exonuclease activity"/>
    <property type="evidence" value="ECO:0007669"/>
    <property type="project" value="InterPro"/>
</dbReference>
<evidence type="ECO:0000256" key="4">
    <source>
        <dbReference type="ARBA" id="ARBA00022552"/>
    </source>
</evidence>
<dbReference type="InterPro" id="IPR047021">
    <property type="entry name" value="REXO1/3/4-like"/>
</dbReference>
<evidence type="ECO:0000256" key="10">
    <source>
        <dbReference type="SAM" id="MobiDB-lite"/>
    </source>
</evidence>
<dbReference type="CDD" id="cd06144">
    <property type="entry name" value="REX4_like"/>
    <property type="match status" value="1"/>
</dbReference>
<reference evidence="12 13" key="1">
    <citation type="journal article" date="2016" name="Mol. Biol. Evol.">
        <title>Comparative Genomics of Early-Diverging Mushroom-Forming Fungi Provides Insights into the Origins of Lignocellulose Decay Capabilities.</title>
        <authorList>
            <person name="Nagy L.G."/>
            <person name="Riley R."/>
            <person name="Tritt A."/>
            <person name="Adam C."/>
            <person name="Daum C."/>
            <person name="Floudas D."/>
            <person name="Sun H."/>
            <person name="Yadav J.S."/>
            <person name="Pangilinan J."/>
            <person name="Larsson K.H."/>
            <person name="Matsuura K."/>
            <person name="Barry K."/>
            <person name="Labutti K."/>
            <person name="Kuo R."/>
            <person name="Ohm R.A."/>
            <person name="Bhattacharya S.S."/>
            <person name="Shirouzu T."/>
            <person name="Yoshinaga Y."/>
            <person name="Martin F.M."/>
            <person name="Grigoriev I.V."/>
            <person name="Hibbett D.S."/>
        </authorList>
    </citation>
    <scope>NUCLEOTIDE SEQUENCE [LARGE SCALE GENOMIC DNA]</scope>
    <source>
        <strain evidence="12 13">CBS 109695</strain>
    </source>
</reference>
<evidence type="ECO:0000313" key="12">
    <source>
        <dbReference type="EMBL" id="KZP20010.1"/>
    </source>
</evidence>
<feature type="compositionally biased region" description="Gly residues" evidence="10">
    <location>
        <begin position="370"/>
        <end position="386"/>
    </location>
</feature>
<feature type="compositionally biased region" description="Gly residues" evidence="10">
    <location>
        <begin position="349"/>
        <end position="358"/>
    </location>
</feature>
<keyword evidence="7" id="KW-0269">Exonuclease</keyword>
<dbReference type="STRING" id="436010.A0A166IN46"/>
<evidence type="ECO:0000259" key="11">
    <source>
        <dbReference type="SMART" id="SM00479"/>
    </source>
</evidence>
<evidence type="ECO:0000313" key="13">
    <source>
        <dbReference type="Proteomes" id="UP000076532"/>
    </source>
</evidence>
<proteinExistence type="inferred from homology"/>
<dbReference type="GO" id="GO:0005634">
    <property type="term" value="C:nucleus"/>
    <property type="evidence" value="ECO:0007669"/>
    <property type="project" value="UniProtKB-SubCell"/>
</dbReference>
<dbReference type="GO" id="GO:0003676">
    <property type="term" value="F:nucleic acid binding"/>
    <property type="evidence" value="ECO:0007669"/>
    <property type="project" value="InterPro"/>
</dbReference>
<keyword evidence="8" id="KW-0539">Nucleus</keyword>
<dbReference type="GO" id="GO:0006364">
    <property type="term" value="P:rRNA processing"/>
    <property type="evidence" value="ECO:0007669"/>
    <property type="project" value="UniProtKB-KW"/>
</dbReference>
<protein>
    <recommendedName>
        <fullName evidence="3">RNA exonuclease 4</fullName>
    </recommendedName>
</protein>
<dbReference type="OrthoDB" id="8191639at2759"/>
<gene>
    <name evidence="12" type="ORF">FIBSPDRAFT_932476</name>
</gene>
<evidence type="ECO:0000256" key="2">
    <source>
        <dbReference type="ARBA" id="ARBA00010489"/>
    </source>
</evidence>